<dbReference type="KEGG" id="npl:FGF80_14060"/>
<dbReference type="InterPro" id="IPR036388">
    <property type="entry name" value="WH-like_DNA-bd_sf"/>
</dbReference>
<dbReference type="InterPro" id="IPR036390">
    <property type="entry name" value="WH_DNA-bd_sf"/>
</dbReference>
<dbReference type="Pfam" id="PF24034">
    <property type="entry name" value="DUF7343"/>
    <property type="match status" value="1"/>
</dbReference>
<keyword evidence="5" id="KW-1185">Reference proteome</keyword>
<dbReference type="Gene3D" id="1.10.10.10">
    <property type="entry name" value="Winged helix-like DNA-binding domain superfamily/Winged helix DNA-binding domain"/>
    <property type="match status" value="1"/>
</dbReference>
<dbReference type="RefSeq" id="WP_006186245.1">
    <property type="nucleotide sequence ID" value="NZ_CP040637.1"/>
</dbReference>
<accession>A0A4P9TJC8</accession>
<dbReference type="GeneID" id="96157144"/>
<keyword evidence="2" id="KW-0812">Transmembrane</keyword>
<dbReference type="InterPro" id="IPR055767">
    <property type="entry name" value="DUF7343"/>
</dbReference>
<feature type="region of interest" description="Disordered" evidence="1">
    <location>
        <begin position="77"/>
        <end position="105"/>
    </location>
</feature>
<feature type="domain" description="DUF7343" evidence="3">
    <location>
        <begin position="124"/>
        <end position="180"/>
    </location>
</feature>
<organism evidence="4 5">
    <name type="scientific">Natrinema pallidum</name>
    <dbReference type="NCBI Taxonomy" id="69527"/>
    <lineage>
        <taxon>Archaea</taxon>
        <taxon>Methanobacteriati</taxon>
        <taxon>Methanobacteriota</taxon>
        <taxon>Stenosarchaea group</taxon>
        <taxon>Halobacteria</taxon>
        <taxon>Halobacteriales</taxon>
        <taxon>Natrialbaceae</taxon>
        <taxon>Natrinema</taxon>
    </lineage>
</organism>
<dbReference type="AlphaFoldDB" id="A0A4P9TJC8"/>
<feature type="transmembrane region" description="Helical" evidence="2">
    <location>
        <begin position="57"/>
        <end position="76"/>
    </location>
</feature>
<evidence type="ECO:0000313" key="4">
    <source>
        <dbReference type="EMBL" id="QCW04285.1"/>
    </source>
</evidence>
<protein>
    <submittedName>
        <fullName evidence="4">MarR family transcriptional regulator</fullName>
    </submittedName>
</protein>
<feature type="compositionally biased region" description="Basic and acidic residues" evidence="1">
    <location>
        <begin position="78"/>
        <end position="91"/>
    </location>
</feature>
<evidence type="ECO:0000256" key="1">
    <source>
        <dbReference type="SAM" id="MobiDB-lite"/>
    </source>
</evidence>
<reference evidence="5" key="1">
    <citation type="submission" date="2019-05" db="EMBL/GenBank/DDBJ databases">
        <title>Complete Genome Sequence and Methylation Pattern of the Halophilic Archaeon Natrinema pallidum BOL6-1.</title>
        <authorList>
            <person name="DasSarma P."/>
            <person name="DasSarma B.P."/>
            <person name="DasSarma S.L."/>
            <person name="Martinez F.L."/>
            <person name="Guzman D."/>
            <person name="Roberts R.J."/>
            <person name="DasSarma S."/>
        </authorList>
    </citation>
    <scope>NUCLEOTIDE SEQUENCE [LARGE SCALE GENOMIC DNA]</scope>
    <source>
        <strain evidence="5">BOL6-1</strain>
    </source>
</reference>
<dbReference type="SUPFAM" id="SSF46785">
    <property type="entry name" value="Winged helix' DNA-binding domain"/>
    <property type="match status" value="1"/>
</dbReference>
<evidence type="ECO:0000256" key="2">
    <source>
        <dbReference type="SAM" id="Phobius"/>
    </source>
</evidence>
<evidence type="ECO:0000259" key="3">
    <source>
        <dbReference type="Pfam" id="PF24034"/>
    </source>
</evidence>
<keyword evidence="2" id="KW-0472">Membrane</keyword>
<name>A0A4P9TJC8_9EURY</name>
<evidence type="ECO:0000313" key="5">
    <source>
        <dbReference type="Proteomes" id="UP000307562"/>
    </source>
</evidence>
<proteinExistence type="predicted"/>
<dbReference type="Proteomes" id="UP000307562">
    <property type="component" value="Chromosome"/>
</dbReference>
<gene>
    <name evidence="4" type="ORF">FGF80_14060</name>
</gene>
<sequence>MFPRALRDTRLITATVLVASTVALVGQLLNPPQLVVAASGPGADVTTVGSYFTYREVGIVAVAACLLGASGTALLLDGRSDSRTDPDRPRVATDGSSDGRGSDELLETRRREWEEHADELGATERVVYEAVLDADGVRPQREIVDETDLSKATVSRTLDSLESKALVERKRRGTGNVVMLL</sequence>
<dbReference type="EMBL" id="CP040637">
    <property type="protein sequence ID" value="QCW04285.1"/>
    <property type="molecule type" value="Genomic_DNA"/>
</dbReference>
<keyword evidence="2" id="KW-1133">Transmembrane helix</keyword>